<dbReference type="EMBL" id="CP092751">
    <property type="protein sequence ID" value="USP97522.1"/>
    <property type="molecule type" value="Genomic_DNA"/>
</dbReference>
<evidence type="ECO:0000313" key="1">
    <source>
        <dbReference type="EMBL" id="USP97522.1"/>
    </source>
</evidence>
<dbReference type="Proteomes" id="UP001057348">
    <property type="component" value="Chromosome"/>
</dbReference>
<reference evidence="1" key="1">
    <citation type="submission" date="2022-02" db="EMBL/GenBank/DDBJ databases">
        <title>Draft Genome Sequence of Bacillus vallismortis Strain BL01, Isolated from Artemisia lerchiana Web. Roots.</title>
        <authorList>
            <person name="Chebotar V.K."/>
            <person name="Gancheva M.S."/>
            <person name="Chizhevskaya E.P."/>
            <person name="Komarova O.V."/>
            <person name="Baganova M.E."/>
            <person name="Zaplatkin A.N."/>
            <person name="Pishchik V.N."/>
        </authorList>
    </citation>
    <scope>NUCLEOTIDE SEQUENCE</scope>
    <source>
        <strain evidence="1">BL01</strain>
    </source>
</reference>
<evidence type="ECO:0000313" key="2">
    <source>
        <dbReference type="Proteomes" id="UP001057348"/>
    </source>
</evidence>
<accession>A0ABY4Y4E9</accession>
<protein>
    <submittedName>
        <fullName evidence="1">Uncharacterized protein</fullName>
    </submittedName>
</protein>
<proteinExistence type="predicted"/>
<gene>
    <name evidence="1" type="ORF">MKF32_18905</name>
</gene>
<keyword evidence="2" id="KW-1185">Reference proteome</keyword>
<sequence length="83" mass="9869">MYQVIKLERGDWREVIYMSEYAFQKELSDEEREEKSKGFREPLRHWNQRTREITFQASHHSLFCHAGGAGDEDGRYCRSGNLA</sequence>
<organism evidence="1 2">
    <name type="scientific">Bacillus vallismortis</name>
    <dbReference type="NCBI Taxonomy" id="72361"/>
    <lineage>
        <taxon>Bacteria</taxon>
        <taxon>Bacillati</taxon>
        <taxon>Bacillota</taxon>
        <taxon>Bacilli</taxon>
        <taxon>Bacillales</taxon>
        <taxon>Bacillaceae</taxon>
        <taxon>Bacillus</taxon>
    </lineage>
</organism>
<name>A0ABY4Y4E9_BACVA</name>